<protein>
    <recommendedName>
        <fullName evidence="4">Protein DCG1</fullName>
    </recommendedName>
</protein>
<accession>A0AA35NHC0</accession>
<dbReference type="InterPro" id="IPR015942">
    <property type="entry name" value="Asp/Glu/hydantoin_racemase"/>
</dbReference>
<keyword evidence="3" id="KW-1185">Reference proteome</keyword>
<comment type="similarity">
    <text evidence="1">Belongs to the HyuE racemase family.</text>
</comment>
<name>A0AA35NHC0_SACMI</name>
<dbReference type="Gene3D" id="3.40.50.12500">
    <property type="match status" value="1"/>
</dbReference>
<dbReference type="AlphaFoldDB" id="A0AA35NHC0"/>
<dbReference type="Proteomes" id="UP001161438">
    <property type="component" value="Chromosome 9"/>
</dbReference>
<dbReference type="PANTHER" id="PTHR28047">
    <property type="entry name" value="PROTEIN DCG1"/>
    <property type="match status" value="1"/>
</dbReference>
<reference evidence="2" key="1">
    <citation type="submission" date="2022-10" db="EMBL/GenBank/DDBJ databases">
        <authorList>
            <person name="Byrne P K."/>
        </authorList>
    </citation>
    <scope>NUCLEOTIDE SEQUENCE</scope>
    <source>
        <strain evidence="2">IFO1815</strain>
    </source>
</reference>
<dbReference type="InterPro" id="IPR052186">
    <property type="entry name" value="Hydantoin_racemase-like"/>
</dbReference>
<dbReference type="Pfam" id="PF01177">
    <property type="entry name" value="Asp_Glu_race"/>
    <property type="match status" value="1"/>
</dbReference>
<organism evidence="2 3">
    <name type="scientific">Saccharomyces mikatae IFO 1815</name>
    <dbReference type="NCBI Taxonomy" id="226126"/>
    <lineage>
        <taxon>Eukaryota</taxon>
        <taxon>Fungi</taxon>
        <taxon>Dikarya</taxon>
        <taxon>Ascomycota</taxon>
        <taxon>Saccharomycotina</taxon>
        <taxon>Saccharomycetes</taxon>
        <taxon>Saccharomycetales</taxon>
        <taxon>Saccharomycetaceae</taxon>
        <taxon>Saccharomyces</taxon>
    </lineage>
</organism>
<evidence type="ECO:0008006" key="4">
    <source>
        <dbReference type="Google" id="ProtNLM"/>
    </source>
</evidence>
<gene>
    <name evidence="2" type="primary">SMKI09G1970</name>
    <name evidence="2" type="ORF">SMKI_09G1970</name>
</gene>
<proteinExistence type="inferred from homology"/>
<dbReference type="RefSeq" id="XP_056082899.1">
    <property type="nucleotide sequence ID" value="XM_056223293.1"/>
</dbReference>
<sequence>METKILVVNPNSSKTMTDSLQETIEKTFSKESFKISYFTGPDASPRQIDGEETSIESMKACLPLIVDDQESVYYFQNFDGILIACFSDHPLVTEIKYRAAKEKSNVSVVGLLDSSIHYCDLIGKRFSIITSNKEWIPILNNSVESKFLTRNTIDKNLWKGTVSTDLQVLDLHSPKNFQQIADIICEENIRKLDSEIVILGCAGFSGLQNKLAKRFEKDGILFLDTIEIGLEILITMIKFIKSQYK</sequence>
<evidence type="ECO:0000256" key="1">
    <source>
        <dbReference type="ARBA" id="ARBA00038414"/>
    </source>
</evidence>
<evidence type="ECO:0000313" key="3">
    <source>
        <dbReference type="Proteomes" id="UP001161438"/>
    </source>
</evidence>
<dbReference type="EMBL" id="OX365765">
    <property type="protein sequence ID" value="CAI4039785.1"/>
    <property type="molecule type" value="Genomic_DNA"/>
</dbReference>
<dbReference type="PANTHER" id="PTHR28047:SF5">
    <property type="entry name" value="PROTEIN DCG1"/>
    <property type="match status" value="1"/>
</dbReference>
<dbReference type="GO" id="GO:0047661">
    <property type="term" value="F:amino-acid racemase activity"/>
    <property type="evidence" value="ECO:0007669"/>
    <property type="project" value="InterPro"/>
</dbReference>
<dbReference type="InterPro" id="IPR053714">
    <property type="entry name" value="Iso_Racemase_Enz_sf"/>
</dbReference>
<evidence type="ECO:0000313" key="2">
    <source>
        <dbReference type="EMBL" id="CAI4039785.1"/>
    </source>
</evidence>
<dbReference type="GeneID" id="80918996"/>